<protein>
    <submittedName>
        <fullName evidence="1">Uncharacterized protein</fullName>
    </submittedName>
</protein>
<comment type="caution">
    <text evidence="1">The sequence shown here is derived from an EMBL/GenBank/DDBJ whole genome shotgun (WGS) entry which is preliminary data.</text>
</comment>
<organism evidence="1 2">
    <name type="scientific">Phlebia brevispora</name>
    <dbReference type="NCBI Taxonomy" id="194682"/>
    <lineage>
        <taxon>Eukaryota</taxon>
        <taxon>Fungi</taxon>
        <taxon>Dikarya</taxon>
        <taxon>Basidiomycota</taxon>
        <taxon>Agaricomycotina</taxon>
        <taxon>Agaricomycetes</taxon>
        <taxon>Polyporales</taxon>
        <taxon>Meruliaceae</taxon>
        <taxon>Phlebia</taxon>
    </lineage>
</organism>
<reference evidence="1" key="1">
    <citation type="submission" date="2022-07" db="EMBL/GenBank/DDBJ databases">
        <title>Genome Sequence of Phlebia brevispora.</title>
        <authorList>
            <person name="Buettner E."/>
        </authorList>
    </citation>
    <scope>NUCLEOTIDE SEQUENCE</scope>
    <source>
        <strain evidence="1">MPL23</strain>
    </source>
</reference>
<dbReference type="EMBL" id="JANHOG010000945">
    <property type="protein sequence ID" value="KAJ3548964.1"/>
    <property type="molecule type" value="Genomic_DNA"/>
</dbReference>
<evidence type="ECO:0000313" key="2">
    <source>
        <dbReference type="Proteomes" id="UP001148662"/>
    </source>
</evidence>
<accession>A0ACC1SYL0</accession>
<name>A0ACC1SYL0_9APHY</name>
<proteinExistence type="predicted"/>
<sequence length="140" mass="16077">MRSILRSAYTAAEKVVELIDFHVADKWYEDFRTCLLDAAEYCKVKNSTTYCYKSSLVSWRAFKELAIKPILRKQKIVPCDAYFDPSSQIRRTLIVASGSVKVCRAYWVSENLGLFQKNDKVPSRKLYEGRYASNGGESPE</sequence>
<keyword evidence="2" id="KW-1185">Reference proteome</keyword>
<evidence type="ECO:0000313" key="1">
    <source>
        <dbReference type="EMBL" id="KAJ3548964.1"/>
    </source>
</evidence>
<dbReference type="Proteomes" id="UP001148662">
    <property type="component" value="Unassembled WGS sequence"/>
</dbReference>
<gene>
    <name evidence="1" type="ORF">NM688_g5230</name>
</gene>